<sequence length="111" mass="12914">MSLQLLPVEEGWSLIVEGSPQFKLCRKLKAHKSSLKAFNSLHYSHISVRAKETDLALQDAQLHLESNPRDVAVQDSLWDLRKKVIFLGEVEKHFYFQKAKIYFLKQDDRST</sequence>
<evidence type="ECO:0000313" key="1">
    <source>
        <dbReference type="EMBL" id="KAK4400350.1"/>
    </source>
</evidence>
<dbReference type="EMBL" id="JACGWL010000006">
    <property type="protein sequence ID" value="KAK4400350.1"/>
    <property type="molecule type" value="Genomic_DNA"/>
</dbReference>
<evidence type="ECO:0000313" key="2">
    <source>
        <dbReference type="Proteomes" id="UP001289374"/>
    </source>
</evidence>
<dbReference type="AlphaFoldDB" id="A0AAE1WVJ6"/>
<reference evidence="1" key="2">
    <citation type="journal article" date="2024" name="Plant">
        <title>Genomic evolution and insights into agronomic trait innovations of Sesamum species.</title>
        <authorList>
            <person name="Miao H."/>
            <person name="Wang L."/>
            <person name="Qu L."/>
            <person name="Liu H."/>
            <person name="Sun Y."/>
            <person name="Le M."/>
            <person name="Wang Q."/>
            <person name="Wei S."/>
            <person name="Zheng Y."/>
            <person name="Lin W."/>
            <person name="Duan Y."/>
            <person name="Cao H."/>
            <person name="Xiong S."/>
            <person name="Wang X."/>
            <person name="Wei L."/>
            <person name="Li C."/>
            <person name="Ma Q."/>
            <person name="Ju M."/>
            <person name="Zhao R."/>
            <person name="Li G."/>
            <person name="Mu C."/>
            <person name="Tian Q."/>
            <person name="Mei H."/>
            <person name="Zhang T."/>
            <person name="Gao T."/>
            <person name="Zhang H."/>
        </authorList>
    </citation>
    <scope>NUCLEOTIDE SEQUENCE</scope>
    <source>
        <strain evidence="1">K16</strain>
    </source>
</reference>
<protein>
    <submittedName>
        <fullName evidence="1">Uncharacterized protein</fullName>
    </submittedName>
</protein>
<organism evidence="1 2">
    <name type="scientific">Sesamum angolense</name>
    <dbReference type="NCBI Taxonomy" id="2727404"/>
    <lineage>
        <taxon>Eukaryota</taxon>
        <taxon>Viridiplantae</taxon>
        <taxon>Streptophyta</taxon>
        <taxon>Embryophyta</taxon>
        <taxon>Tracheophyta</taxon>
        <taxon>Spermatophyta</taxon>
        <taxon>Magnoliopsida</taxon>
        <taxon>eudicotyledons</taxon>
        <taxon>Gunneridae</taxon>
        <taxon>Pentapetalae</taxon>
        <taxon>asterids</taxon>
        <taxon>lamiids</taxon>
        <taxon>Lamiales</taxon>
        <taxon>Pedaliaceae</taxon>
        <taxon>Sesamum</taxon>
    </lineage>
</organism>
<accession>A0AAE1WVJ6</accession>
<dbReference type="Proteomes" id="UP001289374">
    <property type="component" value="Unassembled WGS sequence"/>
</dbReference>
<proteinExistence type="predicted"/>
<comment type="caution">
    <text evidence="1">The sequence shown here is derived from an EMBL/GenBank/DDBJ whole genome shotgun (WGS) entry which is preliminary data.</text>
</comment>
<reference evidence="1" key="1">
    <citation type="submission" date="2020-06" db="EMBL/GenBank/DDBJ databases">
        <authorList>
            <person name="Li T."/>
            <person name="Hu X."/>
            <person name="Zhang T."/>
            <person name="Song X."/>
            <person name="Zhang H."/>
            <person name="Dai N."/>
            <person name="Sheng W."/>
            <person name="Hou X."/>
            <person name="Wei L."/>
        </authorList>
    </citation>
    <scope>NUCLEOTIDE SEQUENCE</scope>
    <source>
        <strain evidence="1">K16</strain>
        <tissue evidence="1">Leaf</tissue>
    </source>
</reference>
<name>A0AAE1WVJ6_9LAMI</name>
<keyword evidence="2" id="KW-1185">Reference proteome</keyword>
<gene>
    <name evidence="1" type="ORF">Sango_1141100</name>
</gene>